<sequence length="67" mass="7565">MELNQQKSLRQIRRGDKVAVLSPSLGLAGLYPHVFELGLERMRNDFGLISVEYSTTREMGSTPKDRA</sequence>
<accession>A0A7X9FTJ9</accession>
<protein>
    <recommendedName>
        <fullName evidence="3">LD-carboxypeptidase</fullName>
    </recommendedName>
</protein>
<dbReference type="EMBL" id="JAAZON010000585">
    <property type="protein sequence ID" value="NMC64024.1"/>
    <property type="molecule type" value="Genomic_DNA"/>
</dbReference>
<evidence type="ECO:0000313" key="2">
    <source>
        <dbReference type="Proteomes" id="UP000524246"/>
    </source>
</evidence>
<name>A0A7X9FTJ9_9DELT</name>
<organism evidence="1 2">
    <name type="scientific">SAR324 cluster bacterium</name>
    <dbReference type="NCBI Taxonomy" id="2024889"/>
    <lineage>
        <taxon>Bacteria</taxon>
        <taxon>Deltaproteobacteria</taxon>
        <taxon>SAR324 cluster</taxon>
    </lineage>
</organism>
<comment type="caution">
    <text evidence="1">The sequence shown here is derived from an EMBL/GenBank/DDBJ whole genome shotgun (WGS) entry which is preliminary data.</text>
</comment>
<dbReference type="AlphaFoldDB" id="A0A7X9FTJ9"/>
<proteinExistence type="predicted"/>
<reference evidence="1 2" key="1">
    <citation type="journal article" date="2020" name="Biotechnol. Biofuels">
        <title>New insights from the biogas microbiome by comprehensive genome-resolved metagenomics of nearly 1600 species originating from multiple anaerobic digesters.</title>
        <authorList>
            <person name="Campanaro S."/>
            <person name="Treu L."/>
            <person name="Rodriguez-R L.M."/>
            <person name="Kovalovszki A."/>
            <person name="Ziels R.M."/>
            <person name="Maus I."/>
            <person name="Zhu X."/>
            <person name="Kougias P.G."/>
            <person name="Basile A."/>
            <person name="Luo G."/>
            <person name="Schluter A."/>
            <person name="Konstantinidis K.T."/>
            <person name="Angelidaki I."/>
        </authorList>
    </citation>
    <scope>NUCLEOTIDE SEQUENCE [LARGE SCALE GENOMIC DNA]</scope>
    <source>
        <strain evidence="1">AS27yjCOA_65</strain>
    </source>
</reference>
<gene>
    <name evidence="1" type="ORF">GYA55_12750</name>
</gene>
<evidence type="ECO:0008006" key="3">
    <source>
        <dbReference type="Google" id="ProtNLM"/>
    </source>
</evidence>
<dbReference type="Proteomes" id="UP000524246">
    <property type="component" value="Unassembled WGS sequence"/>
</dbReference>
<evidence type="ECO:0000313" key="1">
    <source>
        <dbReference type="EMBL" id="NMC64024.1"/>
    </source>
</evidence>